<organism evidence="2 3">
    <name type="scientific">Petrolisthes manimaculis</name>
    <dbReference type="NCBI Taxonomy" id="1843537"/>
    <lineage>
        <taxon>Eukaryota</taxon>
        <taxon>Metazoa</taxon>
        <taxon>Ecdysozoa</taxon>
        <taxon>Arthropoda</taxon>
        <taxon>Crustacea</taxon>
        <taxon>Multicrustacea</taxon>
        <taxon>Malacostraca</taxon>
        <taxon>Eumalacostraca</taxon>
        <taxon>Eucarida</taxon>
        <taxon>Decapoda</taxon>
        <taxon>Pleocyemata</taxon>
        <taxon>Anomura</taxon>
        <taxon>Galatheoidea</taxon>
        <taxon>Porcellanidae</taxon>
        <taxon>Petrolisthes</taxon>
    </lineage>
</organism>
<keyword evidence="3" id="KW-1185">Reference proteome</keyword>
<name>A0AAE1NKD2_9EUCA</name>
<proteinExistence type="predicted"/>
<gene>
    <name evidence="2" type="ORF">Pmani_036823</name>
</gene>
<reference evidence="2" key="1">
    <citation type="submission" date="2023-11" db="EMBL/GenBank/DDBJ databases">
        <title>Genome assemblies of two species of porcelain crab, Petrolisthes cinctipes and Petrolisthes manimaculis (Anomura: Porcellanidae).</title>
        <authorList>
            <person name="Angst P."/>
        </authorList>
    </citation>
    <scope>NUCLEOTIDE SEQUENCE</scope>
    <source>
        <strain evidence="2">PB745_02</strain>
        <tissue evidence="2">Gill</tissue>
    </source>
</reference>
<comment type="caution">
    <text evidence="2">The sequence shown here is derived from an EMBL/GenBank/DDBJ whole genome shotgun (WGS) entry which is preliminary data.</text>
</comment>
<feature type="region of interest" description="Disordered" evidence="1">
    <location>
        <begin position="233"/>
        <end position="254"/>
    </location>
</feature>
<dbReference type="Proteomes" id="UP001292094">
    <property type="component" value="Unassembled WGS sequence"/>
</dbReference>
<evidence type="ECO:0000313" key="2">
    <source>
        <dbReference type="EMBL" id="KAK4290266.1"/>
    </source>
</evidence>
<sequence length="254" mass="29480">MKMSSKVSKDSLMFKPEWHPNQCRCKSCHHDRLMEQKVLDEFDEEMNHLEDEFQRTKVFTSTCQRYIEAEWPGEEVDDPKKCLAGPPGHQTPDQNCSTYPHWPEWDAQQVPDRMGWLRRPCLNQNVVDVDASLSYDEINGKECERHTILPSGHNDNHVNLHDDNPLHHNINDCIDRRDSCFNQRRRGSYDEGRVSEEQQFGNVNAAVYAEGRKSVKRSLTVRIKSSIKKRYLVDPSSHPVDPESVDPGNPRSLL</sequence>
<evidence type="ECO:0000256" key="1">
    <source>
        <dbReference type="SAM" id="MobiDB-lite"/>
    </source>
</evidence>
<protein>
    <submittedName>
        <fullName evidence="2">Uncharacterized protein</fullName>
    </submittedName>
</protein>
<accession>A0AAE1NKD2</accession>
<dbReference type="AlphaFoldDB" id="A0AAE1NKD2"/>
<dbReference type="EMBL" id="JAWZYT010005548">
    <property type="protein sequence ID" value="KAK4290266.1"/>
    <property type="molecule type" value="Genomic_DNA"/>
</dbReference>
<evidence type="ECO:0000313" key="3">
    <source>
        <dbReference type="Proteomes" id="UP001292094"/>
    </source>
</evidence>